<accession>A0A5M4B5T2</accession>
<dbReference type="Gene3D" id="3.20.20.80">
    <property type="entry name" value="Glycosidases"/>
    <property type="match status" value="1"/>
</dbReference>
<dbReference type="InterPro" id="IPR017853">
    <property type="entry name" value="GH"/>
</dbReference>
<gene>
    <name evidence="2" type="ORF">PbJCM13498_39500</name>
</gene>
<feature type="signal peptide" evidence="1">
    <location>
        <begin position="1"/>
        <end position="19"/>
    </location>
</feature>
<keyword evidence="3" id="KW-1185">Reference proteome</keyword>
<proteinExistence type="predicted"/>
<dbReference type="OrthoDB" id="4047605at2"/>
<dbReference type="RefSeq" id="WP_025865464.1">
    <property type="nucleotide sequence ID" value="NZ_BLAX01000001.1"/>
</dbReference>
<dbReference type="AlphaFoldDB" id="A0A5M4B5T2"/>
<name>A0A5M4B5T2_9BACT</name>
<protein>
    <recommendedName>
        <fullName evidence="4">Glycoside hydrolase family 42 N-terminal domain-containing protein</fullName>
    </recommendedName>
</protein>
<dbReference type="PROSITE" id="PS51257">
    <property type="entry name" value="PROKAR_LIPOPROTEIN"/>
    <property type="match status" value="1"/>
</dbReference>
<comment type="caution">
    <text evidence="2">The sequence shown here is derived from an EMBL/GenBank/DDBJ whole genome shotgun (WGS) entry which is preliminary data.</text>
</comment>
<feature type="chain" id="PRO_5024418197" description="Glycoside hydrolase family 42 N-terminal domain-containing protein" evidence="1">
    <location>
        <begin position="20"/>
        <end position="335"/>
    </location>
</feature>
<dbReference type="EMBL" id="BLAX01000001">
    <property type="protein sequence ID" value="GET35087.1"/>
    <property type="molecule type" value="Genomic_DNA"/>
</dbReference>
<dbReference type="Proteomes" id="UP000391834">
    <property type="component" value="Unassembled WGS sequence"/>
</dbReference>
<evidence type="ECO:0000256" key="1">
    <source>
        <dbReference type="SAM" id="SignalP"/>
    </source>
</evidence>
<dbReference type="SUPFAM" id="SSF51445">
    <property type="entry name" value="(Trans)glycosidases"/>
    <property type="match status" value="1"/>
</dbReference>
<evidence type="ECO:0008006" key="4">
    <source>
        <dbReference type="Google" id="ProtNLM"/>
    </source>
</evidence>
<evidence type="ECO:0000313" key="2">
    <source>
        <dbReference type="EMBL" id="GET35087.1"/>
    </source>
</evidence>
<reference evidence="2 3" key="1">
    <citation type="submission" date="2019-10" db="EMBL/GenBank/DDBJ databases">
        <title>Prolixibacter strains distinguished by the presence of nitrate reductase genes were adept at nitrate-dependent anaerobic corrosion of metallic iron and carbon steel.</title>
        <authorList>
            <person name="Iino T."/>
            <person name="Shono N."/>
            <person name="Ito K."/>
            <person name="Nakamura R."/>
            <person name="Sueoka K."/>
            <person name="Harayama S."/>
            <person name="Ohkuma M."/>
        </authorList>
    </citation>
    <scope>NUCLEOTIDE SEQUENCE [LARGE SCALE GENOMIC DNA]</scope>
    <source>
        <strain evidence="2 3">JCM 13498</strain>
    </source>
</reference>
<organism evidence="2 3">
    <name type="scientific">Prolixibacter bellariivorans</name>
    <dbReference type="NCBI Taxonomy" id="314319"/>
    <lineage>
        <taxon>Bacteria</taxon>
        <taxon>Pseudomonadati</taxon>
        <taxon>Bacteroidota</taxon>
        <taxon>Bacteroidia</taxon>
        <taxon>Marinilabiliales</taxon>
        <taxon>Prolixibacteraceae</taxon>
        <taxon>Prolixibacter</taxon>
    </lineage>
</organism>
<sequence length="335" mass="38198">MCKYNLTFLIIILLFSCNSDDNNSILENSNNTTDITKPKGLYTSSFGNETALDNNQVNGSLIRVKWSEIEPNKGIYDFSSIEQFREIIKGRNLKWSLGILAGGDSPLWLTESIKADYFEINGINNTVKRIPKIWDTRVNERLTLLAEALSNEYNEDEDLVLVYVPQMTANGIEGHFNGVTTDELLEAGLTSDNWVNGVKETARIFANAFTKKAIAVEVHDIMGDTSIPNRIMTDLWNEPSLNHRVGVAMWWISGKNIYQPNLVNALIDFPGDIYSQAIGRSDQPSRFENNDYTTIFEQAQTIGIRYMELWEYEFVNNTFPQEFKSFNDYANTNFE</sequence>
<evidence type="ECO:0000313" key="3">
    <source>
        <dbReference type="Proteomes" id="UP000391834"/>
    </source>
</evidence>
<keyword evidence="1" id="KW-0732">Signal</keyword>